<dbReference type="GeneID" id="37081043"/>
<sequence>MQQIIQRSHSARRLDLHLFPRFLPHELKRLDRRALVVIRAILLLDKPVPCGGLDESHIELRADLTQPGDMLRLQVIVFEDDFQDCTVGSDGLVDLAYLVRDVLPVPAEDLAHVHDHVDLRAARFGCRGGFEDLDFGGAVPVREADDGADQNVGSGEYLLCEGDGVGLDAGGGDVVVSGDLEARLEVSVCHGGVQEGVVDHFRQLRQGHGDGARHLELLSLGVLYGAAVV</sequence>
<evidence type="ECO:0000313" key="1">
    <source>
        <dbReference type="EMBL" id="PYH40843.1"/>
    </source>
</evidence>
<name>A0A318Z7V9_9EURO</name>
<dbReference type="AlphaFoldDB" id="A0A318Z7V9"/>
<accession>A0A318Z7V9</accession>
<evidence type="ECO:0000313" key="2">
    <source>
        <dbReference type="Proteomes" id="UP000248349"/>
    </source>
</evidence>
<reference evidence="1 2" key="1">
    <citation type="submission" date="2016-12" db="EMBL/GenBank/DDBJ databases">
        <title>The genomes of Aspergillus section Nigri reveals drivers in fungal speciation.</title>
        <authorList>
            <consortium name="DOE Joint Genome Institute"/>
            <person name="Vesth T.C."/>
            <person name="Nybo J."/>
            <person name="Theobald S."/>
            <person name="Brandl J."/>
            <person name="Frisvad J.C."/>
            <person name="Nielsen K.F."/>
            <person name="Lyhne E.K."/>
            <person name="Kogle M.E."/>
            <person name="Kuo A."/>
            <person name="Riley R."/>
            <person name="Clum A."/>
            <person name="Nolan M."/>
            <person name="Lipzen A."/>
            <person name="Salamov A."/>
            <person name="Henrissat B."/>
            <person name="Wiebenga A."/>
            <person name="De Vries R.P."/>
            <person name="Grigoriev I.V."/>
            <person name="Mortensen U.H."/>
            <person name="Andersen M.R."/>
            <person name="Baker S.E."/>
        </authorList>
    </citation>
    <scope>NUCLEOTIDE SEQUENCE [LARGE SCALE GENOMIC DNA]</scope>
    <source>
        <strain evidence="1 2">JOP 1030-1</strain>
    </source>
</reference>
<feature type="non-terminal residue" evidence="1">
    <location>
        <position position="229"/>
    </location>
</feature>
<dbReference type="Proteomes" id="UP000248349">
    <property type="component" value="Unassembled WGS sequence"/>
</dbReference>
<organism evidence="1 2">
    <name type="scientific">Aspergillus saccharolyticus JOP 1030-1</name>
    <dbReference type="NCBI Taxonomy" id="1450539"/>
    <lineage>
        <taxon>Eukaryota</taxon>
        <taxon>Fungi</taxon>
        <taxon>Dikarya</taxon>
        <taxon>Ascomycota</taxon>
        <taxon>Pezizomycotina</taxon>
        <taxon>Eurotiomycetes</taxon>
        <taxon>Eurotiomycetidae</taxon>
        <taxon>Eurotiales</taxon>
        <taxon>Aspergillaceae</taxon>
        <taxon>Aspergillus</taxon>
        <taxon>Aspergillus subgen. Circumdati</taxon>
    </lineage>
</organism>
<gene>
    <name evidence="1" type="ORF">BP01DRAFT_426786</name>
</gene>
<dbReference type="OrthoDB" id="10545767at2759"/>
<proteinExistence type="predicted"/>
<dbReference type="RefSeq" id="XP_025426825.1">
    <property type="nucleotide sequence ID" value="XM_025579814.1"/>
</dbReference>
<keyword evidence="2" id="KW-1185">Reference proteome</keyword>
<protein>
    <submittedName>
        <fullName evidence="1">Uncharacterized protein</fullName>
    </submittedName>
</protein>
<dbReference type="EMBL" id="KZ821275">
    <property type="protein sequence ID" value="PYH40843.1"/>
    <property type="molecule type" value="Genomic_DNA"/>
</dbReference>